<feature type="transmembrane region" description="Helical" evidence="1">
    <location>
        <begin position="12"/>
        <end position="30"/>
    </location>
</feature>
<evidence type="ECO:0000313" key="2">
    <source>
        <dbReference type="EMBL" id="HIS31023.1"/>
    </source>
</evidence>
<feature type="transmembrane region" description="Helical" evidence="1">
    <location>
        <begin position="55"/>
        <end position="76"/>
    </location>
</feature>
<accession>A0A9D1JJT3</accession>
<reference evidence="2" key="2">
    <citation type="journal article" date="2021" name="PeerJ">
        <title>Extensive microbial diversity within the chicken gut microbiome revealed by metagenomics and culture.</title>
        <authorList>
            <person name="Gilroy R."/>
            <person name="Ravi A."/>
            <person name="Getino M."/>
            <person name="Pursley I."/>
            <person name="Horton D.L."/>
            <person name="Alikhan N.F."/>
            <person name="Baker D."/>
            <person name="Gharbi K."/>
            <person name="Hall N."/>
            <person name="Watson M."/>
            <person name="Adriaenssens E.M."/>
            <person name="Foster-Nyarko E."/>
            <person name="Jarju S."/>
            <person name="Secka A."/>
            <person name="Antonio M."/>
            <person name="Oren A."/>
            <person name="Chaudhuri R.R."/>
            <person name="La Ragione R."/>
            <person name="Hildebrand F."/>
            <person name="Pallen M.J."/>
        </authorList>
    </citation>
    <scope>NUCLEOTIDE SEQUENCE</scope>
    <source>
        <strain evidence="2">CHK190-19873</strain>
    </source>
</reference>
<reference evidence="2" key="1">
    <citation type="submission" date="2020-10" db="EMBL/GenBank/DDBJ databases">
        <authorList>
            <person name="Gilroy R."/>
        </authorList>
    </citation>
    <scope>NUCLEOTIDE SEQUENCE</scope>
    <source>
        <strain evidence="2">CHK190-19873</strain>
    </source>
</reference>
<comment type="caution">
    <text evidence="2">The sequence shown here is derived from an EMBL/GenBank/DDBJ whole genome shotgun (WGS) entry which is preliminary data.</text>
</comment>
<feature type="transmembrane region" description="Helical" evidence="1">
    <location>
        <begin position="129"/>
        <end position="151"/>
    </location>
</feature>
<dbReference type="AlphaFoldDB" id="A0A9D1JJT3"/>
<keyword evidence="1" id="KW-0472">Membrane</keyword>
<keyword evidence="1" id="KW-1133">Transmembrane helix</keyword>
<keyword evidence="1" id="KW-0812">Transmembrane</keyword>
<name>A0A9D1JJT3_9FIRM</name>
<gene>
    <name evidence="2" type="ORF">IAB44_05660</name>
</gene>
<protein>
    <recommendedName>
        <fullName evidence="4">ABC-2 family transporter protein</fullName>
    </recommendedName>
</protein>
<sequence>MRKIFFYEWKRLIWNKFFFGLLLVLLFYGWQVLTGRTLLGVSHTAPFSPWSFGDYVSRMLPLLWIGTLFFLTFFTSPKARRAAVLTDAAPMSPGRYALARCGAALAGCVLLVLACLAEAAVFYGWYFQWYAWQTLIFPALLTLLPPLVFALGSGWLLGRARPWLLYAWMLVPFLWNVLPLPEVFGLWNGAFFTEYPLTLDTPDPSFSVPAALLAVQALLLAAGAALLALKPRKASDAAEARERSRLIS</sequence>
<proteinExistence type="predicted"/>
<feature type="transmembrane region" description="Helical" evidence="1">
    <location>
        <begin position="207"/>
        <end position="229"/>
    </location>
</feature>
<dbReference type="EMBL" id="DVIQ01000026">
    <property type="protein sequence ID" value="HIS31023.1"/>
    <property type="molecule type" value="Genomic_DNA"/>
</dbReference>
<evidence type="ECO:0000313" key="3">
    <source>
        <dbReference type="Proteomes" id="UP000823935"/>
    </source>
</evidence>
<evidence type="ECO:0008006" key="4">
    <source>
        <dbReference type="Google" id="ProtNLM"/>
    </source>
</evidence>
<feature type="transmembrane region" description="Helical" evidence="1">
    <location>
        <begin position="97"/>
        <end position="123"/>
    </location>
</feature>
<dbReference type="Proteomes" id="UP000823935">
    <property type="component" value="Unassembled WGS sequence"/>
</dbReference>
<evidence type="ECO:0000256" key="1">
    <source>
        <dbReference type="SAM" id="Phobius"/>
    </source>
</evidence>
<feature type="transmembrane region" description="Helical" evidence="1">
    <location>
        <begin position="163"/>
        <end position="187"/>
    </location>
</feature>
<organism evidence="2 3">
    <name type="scientific">Candidatus Limivivens intestinipullorum</name>
    <dbReference type="NCBI Taxonomy" id="2840858"/>
    <lineage>
        <taxon>Bacteria</taxon>
        <taxon>Bacillati</taxon>
        <taxon>Bacillota</taxon>
        <taxon>Clostridia</taxon>
        <taxon>Lachnospirales</taxon>
        <taxon>Lachnospiraceae</taxon>
        <taxon>Lachnospiraceae incertae sedis</taxon>
        <taxon>Candidatus Limivivens</taxon>
    </lineage>
</organism>